<feature type="domain" description="Nucleoside phosphorylase" evidence="1">
    <location>
        <begin position="26"/>
        <end position="95"/>
    </location>
</feature>
<dbReference type="SUPFAM" id="SSF53167">
    <property type="entry name" value="Purine and uridine phosphorylases"/>
    <property type="match status" value="1"/>
</dbReference>
<name>A0ABM6U4H9_FUSVA</name>
<dbReference type="InterPro" id="IPR049539">
    <property type="entry name" value="SPL"/>
</dbReference>
<reference evidence="3" key="1">
    <citation type="journal article" date="2018" name="MSphere">
        <title>Fusobacterium Genomics Using MinION and Illumina Sequencing Enables Genome Completion and Correction.</title>
        <authorList>
            <person name="Todd S.M."/>
            <person name="Settlage R.E."/>
            <person name="Lahmers K.K."/>
            <person name="Slade D.J."/>
        </authorList>
    </citation>
    <scope>NUCLEOTIDE SEQUENCE [LARGE SCALE GENOMIC DNA]</scope>
    <source>
        <strain evidence="3">ATCC 27725</strain>
    </source>
</reference>
<dbReference type="EMBL" id="CP028103">
    <property type="protein sequence ID" value="AVQ31221.1"/>
    <property type="molecule type" value="Genomic_DNA"/>
</dbReference>
<dbReference type="InterPro" id="IPR035994">
    <property type="entry name" value="Nucleoside_phosphorylase_sf"/>
</dbReference>
<proteinExistence type="predicted"/>
<organism evidence="2 3">
    <name type="scientific">Fusobacterium varium ATCC 27725</name>
    <dbReference type="NCBI Taxonomy" id="469618"/>
    <lineage>
        <taxon>Bacteria</taxon>
        <taxon>Fusobacteriati</taxon>
        <taxon>Fusobacteriota</taxon>
        <taxon>Fusobacteriia</taxon>
        <taxon>Fusobacteriales</taxon>
        <taxon>Fusobacteriaceae</taxon>
        <taxon>Fusobacterium</taxon>
    </lineage>
</organism>
<protein>
    <submittedName>
        <fullName evidence="2">Spore photoproduct lyase</fullName>
    </submittedName>
</protein>
<gene>
    <name evidence="2" type="ORF">C4N18_08345</name>
</gene>
<dbReference type="InterPro" id="IPR000845">
    <property type="entry name" value="Nucleoside_phosphorylase_d"/>
</dbReference>
<dbReference type="Proteomes" id="UP000241238">
    <property type="component" value="Chromosome"/>
</dbReference>
<evidence type="ECO:0000313" key="2">
    <source>
        <dbReference type="EMBL" id="AVQ31221.1"/>
    </source>
</evidence>
<dbReference type="GO" id="GO:0016829">
    <property type="term" value="F:lyase activity"/>
    <property type="evidence" value="ECO:0007669"/>
    <property type="project" value="UniProtKB-KW"/>
</dbReference>
<keyword evidence="2" id="KW-0456">Lyase</keyword>
<dbReference type="Gene3D" id="3.40.50.1580">
    <property type="entry name" value="Nucleoside phosphorylase domain"/>
    <property type="match status" value="1"/>
</dbReference>
<accession>A0ABM6U4H9</accession>
<dbReference type="RefSeq" id="WP_005947052.1">
    <property type="nucleotide sequence ID" value="NZ_CP028103.1"/>
</dbReference>
<sequence length="278" mass="32268">MIYIAVALTVEAKPLITYFKLKKDNEIKKYQVFKNEEITLIITGSGIMQGAIAVTYVLGNLDIGEEDIFVNLGICGAVKDSFSIGDIILCNKIINNCSKKNFYPDMLFKHKFKEGTLETFFQVVDERMEKEKIKGEIVDMEGAGVCEAASLFFSQHQINIIKIVSDYLNTSKITAEKVMELVENKINKIADWLVERKKFNVGNKEIFTLKEKESIKKIEENLRLTESMYYEFLELIKYYKIQNKSIENIILKYSDIKIKDKREGKITFERIRKEIIEF</sequence>
<keyword evidence="3" id="KW-1185">Reference proteome</keyword>
<evidence type="ECO:0000313" key="3">
    <source>
        <dbReference type="Proteomes" id="UP000241238"/>
    </source>
</evidence>
<dbReference type="PANTHER" id="PTHR37822">
    <property type="entry name" value="SPORE PHOTOPRODUCT LYASE-RELATED"/>
    <property type="match status" value="1"/>
</dbReference>
<dbReference type="GeneID" id="77467999"/>
<dbReference type="Pfam" id="PF01048">
    <property type="entry name" value="PNP_UDP_1"/>
    <property type="match status" value="1"/>
</dbReference>
<dbReference type="PANTHER" id="PTHR37822:SF2">
    <property type="entry name" value="SPORE PHOTOPRODUCT LYASE"/>
    <property type="match status" value="1"/>
</dbReference>
<evidence type="ECO:0000259" key="1">
    <source>
        <dbReference type="Pfam" id="PF01048"/>
    </source>
</evidence>